<keyword evidence="2 4" id="KW-0479">Metal-binding</keyword>
<evidence type="ECO:0000313" key="8">
    <source>
        <dbReference type="EMBL" id="QGM45585.1"/>
    </source>
</evidence>
<feature type="domain" description="Cytochrome c" evidence="7">
    <location>
        <begin position="29"/>
        <end position="107"/>
    </location>
</feature>
<evidence type="ECO:0000256" key="5">
    <source>
        <dbReference type="SAM" id="MobiDB-lite"/>
    </source>
</evidence>
<keyword evidence="1 4" id="KW-0349">Heme</keyword>
<dbReference type="EMBL" id="CP046052">
    <property type="protein sequence ID" value="QGM45585.1"/>
    <property type="molecule type" value="Genomic_DNA"/>
</dbReference>
<dbReference type="Pfam" id="PF13442">
    <property type="entry name" value="Cytochrome_CBB3"/>
    <property type="match status" value="1"/>
</dbReference>
<dbReference type="GO" id="GO:0020037">
    <property type="term" value="F:heme binding"/>
    <property type="evidence" value="ECO:0007669"/>
    <property type="project" value="InterPro"/>
</dbReference>
<dbReference type="GO" id="GO:0009055">
    <property type="term" value="F:electron transfer activity"/>
    <property type="evidence" value="ECO:0007669"/>
    <property type="project" value="InterPro"/>
</dbReference>
<dbReference type="GO" id="GO:0046872">
    <property type="term" value="F:metal ion binding"/>
    <property type="evidence" value="ECO:0007669"/>
    <property type="project" value="UniProtKB-KW"/>
</dbReference>
<dbReference type="KEGG" id="mhey:H2LOC_007675"/>
<feature type="region of interest" description="Disordered" evidence="5">
    <location>
        <begin position="107"/>
        <end position="127"/>
    </location>
</feature>
<evidence type="ECO:0000256" key="6">
    <source>
        <dbReference type="SAM" id="SignalP"/>
    </source>
</evidence>
<evidence type="ECO:0000256" key="4">
    <source>
        <dbReference type="PROSITE-ProRule" id="PRU00433"/>
    </source>
</evidence>
<dbReference type="SUPFAM" id="SSF46626">
    <property type="entry name" value="Cytochrome c"/>
    <property type="match status" value="1"/>
</dbReference>
<sequence length="127" mass="14059">MILPRRRPARLVVVLAAGFCWGSPALAAGDAAHGAVIAKRWCAACHVVSADQQSANADAPPFADIAQRRPDDKQLRNFLADPHPKMPDMSLTRKEIEDIVAYIRRFDARPRPPAEPDEKDKEQPKRG</sequence>
<dbReference type="OrthoDB" id="7873796at2"/>
<dbReference type="AlphaFoldDB" id="A0A6B8KF05"/>
<dbReference type="InterPro" id="IPR009056">
    <property type="entry name" value="Cyt_c-like_dom"/>
</dbReference>
<dbReference type="Proteomes" id="UP000309061">
    <property type="component" value="Chromosome"/>
</dbReference>
<feature type="chain" id="PRO_5025461639" evidence="6">
    <location>
        <begin position="28"/>
        <end position="127"/>
    </location>
</feature>
<evidence type="ECO:0000256" key="2">
    <source>
        <dbReference type="ARBA" id="ARBA00022723"/>
    </source>
</evidence>
<proteinExistence type="predicted"/>
<evidence type="ECO:0000313" key="9">
    <source>
        <dbReference type="Proteomes" id="UP000309061"/>
    </source>
</evidence>
<keyword evidence="3 4" id="KW-0408">Iron</keyword>
<dbReference type="RefSeq" id="WP_136495859.1">
    <property type="nucleotide sequence ID" value="NZ_CP046052.1"/>
</dbReference>
<keyword evidence="9" id="KW-1185">Reference proteome</keyword>
<reference evidence="8 9" key="1">
    <citation type="submission" date="2019-11" db="EMBL/GenBank/DDBJ databases">
        <title>The genome sequence of Methylocystis heyeri.</title>
        <authorList>
            <person name="Oshkin I.Y."/>
            <person name="Miroshnikov K."/>
            <person name="Dedysh S.N."/>
        </authorList>
    </citation>
    <scope>NUCLEOTIDE SEQUENCE [LARGE SCALE GENOMIC DNA]</scope>
    <source>
        <strain evidence="8 9">H2</strain>
    </source>
</reference>
<keyword evidence="6" id="KW-0732">Signal</keyword>
<gene>
    <name evidence="8" type="ORF">H2LOC_007675</name>
</gene>
<protein>
    <submittedName>
        <fullName evidence="8">C-type cytochrome</fullName>
    </submittedName>
</protein>
<evidence type="ECO:0000259" key="7">
    <source>
        <dbReference type="PROSITE" id="PS51007"/>
    </source>
</evidence>
<feature type="signal peptide" evidence="6">
    <location>
        <begin position="1"/>
        <end position="27"/>
    </location>
</feature>
<name>A0A6B8KF05_9HYPH</name>
<accession>A0A6B8KF05</accession>
<evidence type="ECO:0000256" key="1">
    <source>
        <dbReference type="ARBA" id="ARBA00022617"/>
    </source>
</evidence>
<dbReference type="PROSITE" id="PS51007">
    <property type="entry name" value="CYTC"/>
    <property type="match status" value="1"/>
</dbReference>
<organism evidence="8 9">
    <name type="scientific">Methylocystis heyeri</name>
    <dbReference type="NCBI Taxonomy" id="391905"/>
    <lineage>
        <taxon>Bacteria</taxon>
        <taxon>Pseudomonadati</taxon>
        <taxon>Pseudomonadota</taxon>
        <taxon>Alphaproteobacteria</taxon>
        <taxon>Hyphomicrobiales</taxon>
        <taxon>Methylocystaceae</taxon>
        <taxon>Methylocystis</taxon>
    </lineage>
</organism>
<dbReference type="InterPro" id="IPR036909">
    <property type="entry name" value="Cyt_c-like_dom_sf"/>
</dbReference>
<evidence type="ECO:0000256" key="3">
    <source>
        <dbReference type="ARBA" id="ARBA00023004"/>
    </source>
</evidence>
<dbReference type="Gene3D" id="1.10.760.10">
    <property type="entry name" value="Cytochrome c-like domain"/>
    <property type="match status" value="1"/>
</dbReference>